<feature type="binding site" evidence="3">
    <location>
        <position position="154"/>
    </location>
    <ligand>
        <name>a divalent metal cation</name>
        <dbReference type="ChEBI" id="CHEBI:60240"/>
    </ligand>
</feature>
<dbReference type="PATRIC" id="fig|1073571.4.peg.3322"/>
<evidence type="ECO:0000256" key="3">
    <source>
        <dbReference type="PIRSR" id="PIRSR607837-1"/>
    </source>
</evidence>
<accession>A0A0E3WHL9</accession>
<dbReference type="InterPro" id="IPR007837">
    <property type="entry name" value="DinB"/>
</dbReference>
<dbReference type="GO" id="GO:0046872">
    <property type="term" value="F:metal ion binding"/>
    <property type="evidence" value="ECO:0007669"/>
    <property type="project" value="UniProtKB-KW"/>
</dbReference>
<dbReference type="KEGG" id="pri:PRIO_3115"/>
<dbReference type="PANTHER" id="PTHR37302:SF1">
    <property type="entry name" value="PROTEIN DINB"/>
    <property type="match status" value="1"/>
</dbReference>
<gene>
    <name evidence="5" type="ORF">PRIO_3115</name>
</gene>
<protein>
    <submittedName>
        <fullName evidence="5">DinB family protein</fullName>
    </submittedName>
</protein>
<dbReference type="Proteomes" id="UP000033163">
    <property type="component" value="Chromosome I"/>
</dbReference>
<dbReference type="AlphaFoldDB" id="A0A0E3WHL9"/>
<feature type="binding site" evidence="3">
    <location>
        <position position="158"/>
    </location>
    <ligand>
        <name>a divalent metal cation</name>
        <dbReference type="ChEBI" id="CHEBI:60240"/>
    </ligand>
</feature>
<keyword evidence="4" id="KW-0175">Coiled coil</keyword>
<dbReference type="PANTHER" id="PTHR37302">
    <property type="entry name" value="SLR1116 PROTEIN"/>
    <property type="match status" value="1"/>
</dbReference>
<name>A0A0E3WHL9_9BACL</name>
<evidence type="ECO:0000256" key="1">
    <source>
        <dbReference type="ARBA" id="ARBA00008635"/>
    </source>
</evidence>
<evidence type="ECO:0000313" key="6">
    <source>
        <dbReference type="Proteomes" id="UP000033163"/>
    </source>
</evidence>
<dbReference type="Pfam" id="PF05163">
    <property type="entry name" value="DinB"/>
    <property type="match status" value="1"/>
</dbReference>
<feature type="coiled-coil region" evidence="4">
    <location>
        <begin position="100"/>
        <end position="127"/>
    </location>
</feature>
<evidence type="ECO:0000256" key="2">
    <source>
        <dbReference type="ARBA" id="ARBA00022723"/>
    </source>
</evidence>
<dbReference type="SUPFAM" id="SSF109854">
    <property type="entry name" value="DinB/YfiT-like putative metalloenzymes"/>
    <property type="match status" value="1"/>
</dbReference>
<dbReference type="EMBL" id="LN831776">
    <property type="protein sequence ID" value="CQR55518.1"/>
    <property type="molecule type" value="Genomic_DNA"/>
</dbReference>
<evidence type="ECO:0000256" key="4">
    <source>
        <dbReference type="SAM" id="Coils"/>
    </source>
</evidence>
<proteinExistence type="inferred from homology"/>
<dbReference type="Gene3D" id="1.20.120.450">
    <property type="entry name" value="dinb family like domain"/>
    <property type="match status" value="1"/>
</dbReference>
<sequence>MPLNCALLHPEGENVVKQYIRQQFEYHVWANRKVCRYLQELTEEVYQKNIDSVFPTIYDAMVHIYVIDHGWLSFFRAGGVTDMSAEYLSQLKENIDSLVASTKGKRIEELEQMLDNLAEQFRIFTGELDDIEVVYPSGAFQGRCLDYLQHMVNHGTYHRGNITAMLRQMGHPGTPTDYGFYLYTLSQ</sequence>
<dbReference type="InterPro" id="IPR034660">
    <property type="entry name" value="DinB/YfiT-like"/>
</dbReference>
<organism evidence="5 6">
    <name type="scientific">Paenibacillus riograndensis SBR5</name>
    <dbReference type="NCBI Taxonomy" id="1073571"/>
    <lineage>
        <taxon>Bacteria</taxon>
        <taxon>Bacillati</taxon>
        <taxon>Bacillota</taxon>
        <taxon>Bacilli</taxon>
        <taxon>Bacillales</taxon>
        <taxon>Paenibacillaceae</taxon>
        <taxon>Paenibacillus</taxon>
        <taxon>Paenibacillus sonchi group</taxon>
    </lineage>
</organism>
<keyword evidence="2 3" id="KW-0479">Metal-binding</keyword>
<evidence type="ECO:0000313" key="5">
    <source>
        <dbReference type="EMBL" id="CQR55518.1"/>
    </source>
</evidence>
<dbReference type="HOGENOM" id="CLU_101283_0_0_9"/>
<comment type="similarity">
    <text evidence="1">Belongs to the DinB family.</text>
</comment>
<feature type="binding site" evidence="3">
    <location>
        <position position="63"/>
    </location>
    <ligand>
        <name>a divalent metal cation</name>
        <dbReference type="ChEBI" id="CHEBI:60240"/>
    </ligand>
</feature>
<reference evidence="6" key="1">
    <citation type="submission" date="2015-03" db="EMBL/GenBank/DDBJ databases">
        <authorList>
            <person name="Wibberg D."/>
        </authorList>
    </citation>
    <scope>NUCLEOTIDE SEQUENCE [LARGE SCALE GENOMIC DNA]</scope>
</reference>